<feature type="compositionally biased region" description="Low complexity" evidence="5">
    <location>
        <begin position="810"/>
        <end position="828"/>
    </location>
</feature>
<evidence type="ECO:0000256" key="1">
    <source>
        <dbReference type="ARBA" id="ARBA00004316"/>
    </source>
</evidence>
<keyword evidence="11" id="KW-1185">Reference proteome</keyword>
<comment type="subcellular location">
    <subcellularLocation>
        <location evidence="1">Cell projection</location>
    </subcellularLocation>
</comment>
<keyword evidence="4" id="KW-0966">Cell projection</keyword>
<feature type="compositionally biased region" description="Basic and acidic residues" evidence="5">
    <location>
        <begin position="399"/>
        <end position="416"/>
    </location>
</feature>
<dbReference type="EMBL" id="KB008036">
    <property type="protein sequence ID" value="ELR15027.1"/>
    <property type="molecule type" value="Genomic_DNA"/>
</dbReference>
<keyword evidence="3" id="KW-0378">Hydrolase</keyword>
<dbReference type="InterPro" id="IPR003595">
    <property type="entry name" value="Tyr_Pase_cat"/>
</dbReference>
<evidence type="ECO:0000259" key="6">
    <source>
        <dbReference type="PROSITE" id="PS50055"/>
    </source>
</evidence>
<dbReference type="GO" id="GO:0005829">
    <property type="term" value="C:cytosol"/>
    <property type="evidence" value="ECO:0007669"/>
    <property type="project" value="TreeGrafter"/>
</dbReference>
<feature type="domain" description="Tyrosine-protein phosphatase" evidence="6">
    <location>
        <begin position="76"/>
        <end position="143"/>
    </location>
</feature>
<name>L8GQ42_ACACF</name>
<dbReference type="STRING" id="1257118.L8GQ42"/>
<dbReference type="GO" id="GO:0042995">
    <property type="term" value="C:cell projection"/>
    <property type="evidence" value="ECO:0007669"/>
    <property type="project" value="UniProtKB-SubCell"/>
</dbReference>
<dbReference type="PROSITE" id="PS51181">
    <property type="entry name" value="PPASE_TENSIN"/>
    <property type="match status" value="1"/>
</dbReference>
<evidence type="ECO:0000313" key="10">
    <source>
        <dbReference type="EMBL" id="ELR15027.1"/>
    </source>
</evidence>
<proteinExistence type="inferred from homology"/>
<dbReference type="SMART" id="SM01326">
    <property type="entry name" value="PTEN_C2"/>
    <property type="match status" value="1"/>
</dbReference>
<gene>
    <name evidence="10" type="ORF">ACA1_212830</name>
</gene>
<dbReference type="PROSITE" id="PS00383">
    <property type="entry name" value="TYR_PHOSPHATASE_1"/>
    <property type="match status" value="1"/>
</dbReference>
<dbReference type="InterPro" id="IPR000387">
    <property type="entry name" value="Tyr_Pase_dom"/>
</dbReference>
<dbReference type="InterPro" id="IPR000242">
    <property type="entry name" value="PTP_cat"/>
</dbReference>
<dbReference type="OrthoDB" id="16692at2759"/>
<feature type="compositionally biased region" description="Polar residues" evidence="5">
    <location>
        <begin position="489"/>
        <end position="498"/>
    </location>
</feature>
<dbReference type="Proteomes" id="UP000011083">
    <property type="component" value="Unassembled WGS sequence"/>
</dbReference>
<dbReference type="InterPro" id="IPR035892">
    <property type="entry name" value="C2_domain_sf"/>
</dbReference>
<evidence type="ECO:0000256" key="2">
    <source>
        <dbReference type="ARBA" id="ARBA00007881"/>
    </source>
</evidence>
<dbReference type="Pfam" id="PF22785">
    <property type="entry name" value="Tc-R-P"/>
    <property type="match status" value="1"/>
</dbReference>
<evidence type="ECO:0000256" key="4">
    <source>
        <dbReference type="ARBA" id="ARBA00023273"/>
    </source>
</evidence>
<dbReference type="PROSITE" id="PS50056">
    <property type="entry name" value="TYR_PHOSPHATASE_2"/>
    <property type="match status" value="1"/>
</dbReference>
<feature type="compositionally biased region" description="Pro residues" evidence="5">
    <location>
        <begin position="608"/>
        <end position="640"/>
    </location>
</feature>
<dbReference type="InterPro" id="IPR016130">
    <property type="entry name" value="Tyr_Pase_AS"/>
</dbReference>
<feature type="compositionally biased region" description="Low complexity" evidence="5">
    <location>
        <begin position="788"/>
        <end position="799"/>
    </location>
</feature>
<dbReference type="VEuPathDB" id="AmoebaDB:ACA1_212830"/>
<feature type="compositionally biased region" description="Acidic residues" evidence="5">
    <location>
        <begin position="385"/>
        <end position="398"/>
    </location>
</feature>
<evidence type="ECO:0000259" key="7">
    <source>
        <dbReference type="PROSITE" id="PS50056"/>
    </source>
</evidence>
<dbReference type="PROSITE" id="PS50055">
    <property type="entry name" value="TYR_PHOSPHATASE_PTP"/>
    <property type="match status" value="1"/>
</dbReference>
<feature type="compositionally biased region" description="Low complexity" evidence="5">
    <location>
        <begin position="564"/>
        <end position="574"/>
    </location>
</feature>
<protein>
    <submittedName>
        <fullName evidence="10">Protein-tyrosine-phosphatase</fullName>
    </submittedName>
</protein>
<dbReference type="RefSeq" id="XP_004337040.1">
    <property type="nucleotide sequence ID" value="XM_004336992.1"/>
</dbReference>
<feature type="region of interest" description="Disordered" evidence="5">
    <location>
        <begin position="356"/>
        <end position="705"/>
    </location>
</feature>
<dbReference type="Gene3D" id="3.90.190.10">
    <property type="entry name" value="Protein tyrosine phosphatase superfamily"/>
    <property type="match status" value="1"/>
</dbReference>
<dbReference type="GeneID" id="14915846"/>
<dbReference type="KEGG" id="acan:ACA1_212830"/>
<sequence>MEEFGKKALTTLRTLASGDKYRLEKDEFDLDLTYVTHRVIAMGFPADKLVEQAYRNHIDEVADFFECHHSNHYMIFNLTEKHYDPGKFRNRVRFYGWPDHHPPPMSLLHDVVKAVHEWLEEDRLNVAAIHCKAGLGRTGTVISSYFLYAGFITAPEESMEFFGASRSQSARGVKVPSQRRCVNYLHQILTQTKSLDVVHRPKRLVLKRIEMMPVPDVDMIKGGFWPVVELVDMHRFHSPFFLKKAHRMYSGRKGDSSIVMDLNVPIAGDVLIRVYHFQDLLIGKSYPRLIFRYGFHTSFVEENRLMIPMTELDGAGHGQFSSDSFPSNFVLLNTFAEATPQPQPDLEVGAQGGMAARRMPLSPPHRLLIPGAASPYSSGGKPSEAEAEAEDSGSDEEERELKAALRMARLEDDRHRKEEKRRSRQAINLNRRSQQQQQQLPPPPWDASFCSPMPHRPLLLHRPSGPAPSAQQQNPPHQQPRELPHMVPLSQQRPQPVNHQPPPAAAAYNPFHGPHQAQAPSHQPQHQPLRPSDAAQSRADGQASALHPFFDQLLPAPAPGGGSSATAAGSGAAARPQPIRIACQSPRRRTPSPSPSPVDSLAQLMAPSPAPTLPPPAHSPAAAPPPLQQPMGATPPPQQQPPLSQFFAPPQMNQHPHPHPPHHQNHPPAPAHDLLRFPSSPHLVSLNFPSPGAERRQGQDAQQQQQRYLNELIAPVPPPAWDHPPHAVSVWAQRQMEEQREWRRLSGGPEPPYHRLQVPCALPSPSPLAATPPHFQPVAFPAGAQPPVFAAAATPTGPARGPHHHHHHQQPQLLSPSAYLPSSSPGVSLHHHHHSLG</sequence>
<dbReference type="InterPro" id="IPR029021">
    <property type="entry name" value="Prot-tyrosine_phosphatase-like"/>
</dbReference>
<feature type="domain" description="C2 tensin-type" evidence="9">
    <location>
        <begin position="201"/>
        <end position="338"/>
    </location>
</feature>
<feature type="domain" description="Phosphatase tensin-type" evidence="8">
    <location>
        <begin position="21"/>
        <end position="192"/>
    </location>
</feature>
<dbReference type="InterPro" id="IPR029023">
    <property type="entry name" value="Tensin_phosphatase"/>
</dbReference>
<evidence type="ECO:0000256" key="5">
    <source>
        <dbReference type="SAM" id="MobiDB-lite"/>
    </source>
</evidence>
<feature type="region of interest" description="Disordered" evidence="5">
    <location>
        <begin position="788"/>
        <end position="837"/>
    </location>
</feature>
<dbReference type="GO" id="GO:0004725">
    <property type="term" value="F:protein tyrosine phosphatase activity"/>
    <property type="evidence" value="ECO:0007669"/>
    <property type="project" value="InterPro"/>
</dbReference>
<dbReference type="AlphaFoldDB" id="L8GQ42"/>
<evidence type="ECO:0000256" key="3">
    <source>
        <dbReference type="ARBA" id="ARBA00022801"/>
    </source>
</evidence>
<dbReference type="SUPFAM" id="SSF52799">
    <property type="entry name" value="(Phosphotyrosine protein) phosphatases II"/>
    <property type="match status" value="1"/>
</dbReference>
<evidence type="ECO:0000259" key="9">
    <source>
        <dbReference type="PROSITE" id="PS51182"/>
    </source>
</evidence>
<accession>L8GQ42</accession>
<comment type="similarity">
    <text evidence="2">Belongs to the PTEN phosphatase protein family.</text>
</comment>
<dbReference type="PRINTS" id="PR01217">
    <property type="entry name" value="PRICHEXTENSN"/>
</dbReference>
<dbReference type="Gene3D" id="2.60.40.1110">
    <property type="match status" value="1"/>
</dbReference>
<dbReference type="SUPFAM" id="SSF49562">
    <property type="entry name" value="C2 domain (Calcium/lipid-binding domain, CaLB)"/>
    <property type="match status" value="1"/>
</dbReference>
<dbReference type="SMART" id="SM00404">
    <property type="entry name" value="PTPc_motif"/>
    <property type="match status" value="1"/>
</dbReference>
<dbReference type="PROSITE" id="PS51182">
    <property type="entry name" value="C2_TENSIN"/>
    <property type="match status" value="1"/>
</dbReference>
<feature type="compositionally biased region" description="Low complexity" evidence="5">
    <location>
        <begin position="641"/>
        <end position="655"/>
    </location>
</feature>
<feature type="compositionally biased region" description="Basic residues" evidence="5">
    <location>
        <begin position="656"/>
        <end position="665"/>
    </location>
</feature>
<dbReference type="InterPro" id="IPR014020">
    <property type="entry name" value="Tensin_C2-dom"/>
</dbReference>
<evidence type="ECO:0000313" key="11">
    <source>
        <dbReference type="Proteomes" id="UP000011083"/>
    </source>
</evidence>
<feature type="domain" description="Tyrosine specific protein phosphatases" evidence="7">
    <location>
        <begin position="109"/>
        <end position="180"/>
    </location>
</feature>
<dbReference type="InterPro" id="IPR051281">
    <property type="entry name" value="Dual-spec_lipid-protein_phosph"/>
</dbReference>
<evidence type="ECO:0000259" key="8">
    <source>
        <dbReference type="PROSITE" id="PS51181"/>
    </source>
</evidence>
<organism evidence="10 11">
    <name type="scientific">Acanthamoeba castellanii (strain ATCC 30010 / Neff)</name>
    <dbReference type="NCBI Taxonomy" id="1257118"/>
    <lineage>
        <taxon>Eukaryota</taxon>
        <taxon>Amoebozoa</taxon>
        <taxon>Discosea</taxon>
        <taxon>Longamoebia</taxon>
        <taxon>Centramoebida</taxon>
        <taxon>Acanthamoebidae</taxon>
        <taxon>Acanthamoeba</taxon>
    </lineage>
</organism>
<dbReference type="GO" id="GO:0016314">
    <property type="term" value="F:phosphatidylinositol-3,4,5-trisphosphate 3-phosphatase activity"/>
    <property type="evidence" value="ECO:0007669"/>
    <property type="project" value="TreeGrafter"/>
</dbReference>
<dbReference type="Pfam" id="PF10409">
    <property type="entry name" value="PTEN_C2"/>
    <property type="match status" value="1"/>
</dbReference>
<feature type="compositionally biased region" description="Low complexity" evidence="5">
    <location>
        <begin position="512"/>
        <end position="528"/>
    </location>
</feature>
<reference evidence="10 11" key="1">
    <citation type="journal article" date="2013" name="Genome Biol.">
        <title>Genome of Acanthamoeba castellanii highlights extensive lateral gene transfer and early evolution of tyrosine kinase signaling.</title>
        <authorList>
            <person name="Clarke M."/>
            <person name="Lohan A.J."/>
            <person name="Liu B."/>
            <person name="Lagkouvardos I."/>
            <person name="Roy S."/>
            <person name="Zafar N."/>
            <person name="Bertelli C."/>
            <person name="Schilde C."/>
            <person name="Kianianmomeni A."/>
            <person name="Burglin T.R."/>
            <person name="Frech C."/>
            <person name="Turcotte B."/>
            <person name="Kopec K.O."/>
            <person name="Synnott J.M."/>
            <person name="Choo C."/>
            <person name="Paponov I."/>
            <person name="Finkler A."/>
            <person name="Soon Heng Tan C."/>
            <person name="Hutchins A.P."/>
            <person name="Weinmeier T."/>
            <person name="Rattei T."/>
            <person name="Chu J.S."/>
            <person name="Gimenez G."/>
            <person name="Irimia M."/>
            <person name="Rigden D.J."/>
            <person name="Fitzpatrick D.A."/>
            <person name="Lorenzo-Morales J."/>
            <person name="Bateman A."/>
            <person name="Chiu C.H."/>
            <person name="Tang P."/>
            <person name="Hegemann P."/>
            <person name="Fromm H."/>
            <person name="Raoult D."/>
            <person name="Greub G."/>
            <person name="Miranda-Saavedra D."/>
            <person name="Chen N."/>
            <person name="Nash P."/>
            <person name="Ginger M.L."/>
            <person name="Horn M."/>
            <person name="Schaap P."/>
            <person name="Caler L."/>
            <person name="Loftus B."/>
        </authorList>
    </citation>
    <scope>NUCLEOTIDE SEQUENCE [LARGE SCALE GENOMIC DNA]</scope>
    <source>
        <strain evidence="10 11">Neff</strain>
    </source>
</reference>
<dbReference type="PANTHER" id="PTHR12305:SF94">
    <property type="entry name" value="PHOSPHATIDYLINOSITOL-3,4,5-TRISPHOSPHATE 3-PHOSPHATASE"/>
    <property type="match status" value="1"/>
</dbReference>
<dbReference type="PANTHER" id="PTHR12305">
    <property type="entry name" value="PHOSPHATASE WITH HOMOLOGY TO TENSIN"/>
    <property type="match status" value="1"/>
</dbReference>